<proteinExistence type="predicted"/>
<reference evidence="1 2" key="1">
    <citation type="submission" date="2016-10" db="EMBL/GenBank/DDBJ databases">
        <authorList>
            <person name="de Groot N.N."/>
        </authorList>
    </citation>
    <scope>NUCLEOTIDE SEQUENCE [LARGE SCALE GENOMIC DNA]</scope>
    <source>
        <strain evidence="1 2">GAS522</strain>
    </source>
</reference>
<dbReference type="Proteomes" id="UP000183208">
    <property type="component" value="Unassembled WGS sequence"/>
</dbReference>
<dbReference type="AlphaFoldDB" id="A0A1M6ULB4"/>
<gene>
    <name evidence="1" type="ORF">SAMN05444171_1550</name>
</gene>
<name>A0A1M6ULB4_9BRAD</name>
<evidence type="ECO:0000313" key="2">
    <source>
        <dbReference type="Proteomes" id="UP000183208"/>
    </source>
</evidence>
<protein>
    <submittedName>
        <fullName evidence="1">Uncharacterized protein</fullName>
    </submittedName>
</protein>
<organism evidence="1 2">
    <name type="scientific">Bradyrhizobium lablabi</name>
    <dbReference type="NCBI Taxonomy" id="722472"/>
    <lineage>
        <taxon>Bacteria</taxon>
        <taxon>Pseudomonadati</taxon>
        <taxon>Pseudomonadota</taxon>
        <taxon>Alphaproteobacteria</taxon>
        <taxon>Hyphomicrobiales</taxon>
        <taxon>Nitrobacteraceae</taxon>
        <taxon>Bradyrhizobium</taxon>
    </lineage>
</organism>
<accession>A0A1M6ULB4</accession>
<dbReference type="EMBL" id="FNTI01000001">
    <property type="protein sequence ID" value="SEC49462.1"/>
    <property type="molecule type" value="Genomic_DNA"/>
</dbReference>
<evidence type="ECO:0000313" key="1">
    <source>
        <dbReference type="EMBL" id="SEC49462.1"/>
    </source>
</evidence>
<sequence length="103" mass="11495">MTRDCNSRAASRSAVPELSTQALRTSDDFIERAADLHTVVIELRTLPQAKQRRDTPQPFAFVLNGQAIELTGLACLFPLNEHAKLKAQEMQRFVCACAVRLLL</sequence>